<dbReference type="GO" id="GO:0005829">
    <property type="term" value="C:cytosol"/>
    <property type="evidence" value="ECO:0007669"/>
    <property type="project" value="TreeGrafter"/>
</dbReference>
<keyword evidence="3" id="KW-1185">Reference proteome</keyword>
<dbReference type="InterPro" id="IPR001130">
    <property type="entry name" value="TatD-like"/>
</dbReference>
<dbReference type="Gene3D" id="3.20.20.140">
    <property type="entry name" value="Metal-dependent hydrolases"/>
    <property type="match status" value="1"/>
</dbReference>
<evidence type="ECO:0000256" key="1">
    <source>
        <dbReference type="ARBA" id="ARBA00022801"/>
    </source>
</evidence>
<evidence type="ECO:0000313" key="3">
    <source>
        <dbReference type="Proteomes" id="UP001168575"/>
    </source>
</evidence>
<keyword evidence="1 2" id="KW-0378">Hydrolase</keyword>
<dbReference type="InterPro" id="IPR032466">
    <property type="entry name" value="Metal_Hydrolase"/>
</dbReference>
<accession>A0AA43UAV3</accession>
<comment type="caution">
    <text evidence="2">The sequence shown here is derived from an EMBL/GenBank/DDBJ whole genome shotgun (WGS) entry which is preliminary data.</text>
</comment>
<dbReference type="SUPFAM" id="SSF51556">
    <property type="entry name" value="Metallo-dependent hydrolases"/>
    <property type="match status" value="1"/>
</dbReference>
<dbReference type="InterPro" id="IPR018228">
    <property type="entry name" value="DNase_TatD-rel_CS"/>
</dbReference>
<dbReference type="AlphaFoldDB" id="A0AA43UAV3"/>
<dbReference type="GO" id="GO:0016788">
    <property type="term" value="F:hydrolase activity, acting on ester bonds"/>
    <property type="evidence" value="ECO:0007669"/>
    <property type="project" value="InterPro"/>
</dbReference>
<name>A0AA43UAV3_9ACTN</name>
<protein>
    <submittedName>
        <fullName evidence="2">TatD family hydrolase</fullName>
    </submittedName>
</protein>
<reference evidence="2" key="1">
    <citation type="submission" date="2023-07" db="EMBL/GenBank/DDBJ databases">
        <title>Between Cages and Wild: Unraveling the Impact of Captivity on Animal Microbiomes and Antimicrobial Resistance.</title>
        <authorList>
            <person name="Schmartz G.P."/>
            <person name="Rehner J."/>
            <person name="Schuff M.J."/>
            <person name="Becker S.L."/>
            <person name="Kravczyk M."/>
            <person name="Gurevich A."/>
            <person name="Francke R."/>
            <person name="Mueller R."/>
            <person name="Keller V."/>
            <person name="Keller A."/>
        </authorList>
    </citation>
    <scope>NUCLEOTIDE SEQUENCE</scope>
    <source>
        <strain evidence="2">S12M_St_49</strain>
    </source>
</reference>
<dbReference type="PROSITE" id="PS01090">
    <property type="entry name" value="TATD_2"/>
    <property type="match status" value="1"/>
</dbReference>
<proteinExistence type="predicted"/>
<sequence length="319" mass="35188">MFGFASTGIVEPWFRKKPKKHGRDWPLVDAPKFPVSTAIADTHAHLNCLSNPALSIAQAAYWNVSFIESMTDPLSDEGLAIYDTLPAILQEATEILEGFSCAENPVAEGGVDSAAPSSVVVNAALASNENANGDMAQIAAKLPEIKFACGVHPHYAKDYSDEVEATLTEKLRDPKTTALGEVGLDYHYDFSDRDSQIQVFERQIELSQKAELPIILHVREAFDDAYACMKNAGFNKHGVLLHCYTAEAHEIERWLEAGCYIAFGGALTFKKLDEVREACKLVPRDLLLTETDSPYMAPEPFRSSECGPAHTIFTFQRML</sequence>
<dbReference type="EMBL" id="JAUMVS010000013">
    <property type="protein sequence ID" value="MDO4841377.1"/>
    <property type="molecule type" value="Genomic_DNA"/>
</dbReference>
<dbReference type="Pfam" id="PF01026">
    <property type="entry name" value="TatD_DNase"/>
    <property type="match status" value="1"/>
</dbReference>
<feature type="non-terminal residue" evidence="2">
    <location>
        <position position="319"/>
    </location>
</feature>
<dbReference type="Proteomes" id="UP001168575">
    <property type="component" value="Unassembled WGS sequence"/>
</dbReference>
<dbReference type="PANTHER" id="PTHR46124">
    <property type="entry name" value="D-AMINOACYL-TRNA DEACYLASE"/>
    <property type="match status" value="1"/>
</dbReference>
<evidence type="ECO:0000313" key="2">
    <source>
        <dbReference type="EMBL" id="MDO4841377.1"/>
    </source>
</evidence>
<dbReference type="CDD" id="cd01310">
    <property type="entry name" value="TatD_DNAse"/>
    <property type="match status" value="1"/>
</dbReference>
<organism evidence="2 3">
    <name type="scientific">Phoenicibacter congonensis</name>
    <dbReference type="NCBI Taxonomy" id="1944646"/>
    <lineage>
        <taxon>Bacteria</taxon>
        <taxon>Bacillati</taxon>
        <taxon>Actinomycetota</taxon>
        <taxon>Coriobacteriia</taxon>
        <taxon>Eggerthellales</taxon>
        <taxon>Eggerthellaceae</taxon>
        <taxon>Phoenicibacter</taxon>
    </lineage>
</organism>
<dbReference type="PANTHER" id="PTHR46124:SF2">
    <property type="entry name" value="D-AMINOACYL-TRNA DEACYLASE"/>
    <property type="match status" value="1"/>
</dbReference>
<gene>
    <name evidence="2" type="ORF">Q3982_01715</name>
</gene>